<dbReference type="PANTHER" id="PTHR23135:SF18">
    <property type="entry name" value="CYANOPHYCIN SYNTHETASE"/>
    <property type="match status" value="1"/>
</dbReference>
<evidence type="ECO:0000313" key="17">
    <source>
        <dbReference type="Proteomes" id="UP000432715"/>
    </source>
</evidence>
<dbReference type="Gene3D" id="3.40.1190.10">
    <property type="entry name" value="Mur-like, catalytic domain"/>
    <property type="match status" value="1"/>
</dbReference>
<dbReference type="OrthoDB" id="9803907at2"/>
<dbReference type="Proteomes" id="UP000432715">
    <property type="component" value="Unassembled WGS sequence"/>
</dbReference>
<comment type="caution">
    <text evidence="16">The sequence shown here is derived from an EMBL/GenBank/DDBJ whole genome shotgun (WGS) entry which is preliminary data.</text>
</comment>
<comment type="pathway">
    <text evidence="2">Cell wall biogenesis; peptidoglycan biosynthesis.</text>
</comment>
<organism evidence="16 17">
    <name type="scientific">Alkaliphilus pronyensis</name>
    <dbReference type="NCBI Taxonomy" id="1482732"/>
    <lineage>
        <taxon>Bacteria</taxon>
        <taxon>Bacillati</taxon>
        <taxon>Bacillota</taxon>
        <taxon>Clostridia</taxon>
        <taxon>Peptostreptococcales</taxon>
        <taxon>Natronincolaceae</taxon>
        <taxon>Alkaliphilus</taxon>
    </lineage>
</organism>
<dbReference type="InterPro" id="IPR036565">
    <property type="entry name" value="Mur-like_cat_sf"/>
</dbReference>
<evidence type="ECO:0000256" key="6">
    <source>
        <dbReference type="ARBA" id="ARBA00013005"/>
    </source>
</evidence>
<name>A0A6I0FFH0_9FIRM</name>
<evidence type="ECO:0000256" key="4">
    <source>
        <dbReference type="ARBA" id="ARBA00011738"/>
    </source>
</evidence>
<sequence length="884" mass="96981">MKLISARVYSGISIYSYWPVIRMDIDLEEYVNIPSCDIEGFNNKLLSLLPGLKNHKCSRNYEGGFLDRLNRGTYLAHILEHVALELQTMLGYNVKFGKTRYLENETVYCIVFSYINETAGYEAGLLAFDVLKSILNDKEIDLNHRLEKIKNNVQEKGLGISTAAIIDEASKRGIPSLRIGDNSLVQLGYGKYSRRIQATITDATSCIAVDTASDKELTKEILKSINIPVPPGRTVLSSNEAIMVAEEIGYPVVVKPFNGNQGKGVSIELQSRQEVQRAYDIAQAYSKRALVEKYIPGKHYRVVVVDNRVVAVSQRIATHVIGNGVNTIEELIQFENKSPNRGFGHEKPLTKIEIDDVMMMFLEIRKKSLKDIPSKGEVVFLRENANLSTGGIAVDVTDEINESNKTLIINAVRAIGLDIAGVDIITEDISKPIVMTGGTIIEINACPGIRMHHFPSIGKSRNVANSIVDMLFPDGTNHSIPITSITGTNGKTTTTRMISSILRKNGMTVGMTSTGGVYINDKLIIQGDTTGPQSAKIVLMDKEVEVAVLETARGGIVNKGLGYKEADIGIITNIGDDHLGLDGINTLEEMADVKALIVEAVKPDGYAVLNADDPYTQRIIANVRCEVILFGESSNSPLIKRHMSVGGKAVFIKKDSICLFDGKSNIPIIDVNSIPATFGGALKHNIENSMAAIAGAYSLGVDISIIAEALKEFNTDNKHNPGRFNVFNVKDFKVIIDYGHNIDGYYKVLEGLKKLKLGRLIGVIGVPGDRPDISILKIGEISGKYFDYAYIKEDQDLRGRGAEEVAKILKKGCALGGLREDQMEIECNEVKALKKAMDYGKAGDIIIVFYENYQPLVDLINSYSPNEIAPQEITNEITKLVAKA</sequence>
<dbReference type="Pfam" id="PF08245">
    <property type="entry name" value="Mur_ligase_M"/>
    <property type="match status" value="1"/>
</dbReference>
<proteinExistence type="inferred from homology"/>
<evidence type="ECO:0000256" key="10">
    <source>
        <dbReference type="ARBA" id="ARBA00022840"/>
    </source>
</evidence>
<dbReference type="Pfam" id="PF02786">
    <property type="entry name" value="CPSase_L_D2"/>
    <property type="match status" value="1"/>
</dbReference>
<dbReference type="InterPro" id="IPR013221">
    <property type="entry name" value="Mur_ligase_cen"/>
</dbReference>
<dbReference type="RefSeq" id="WP_151860004.1">
    <property type="nucleotide sequence ID" value="NZ_WBZC01000009.1"/>
</dbReference>
<dbReference type="SUPFAM" id="SSF56059">
    <property type="entry name" value="Glutathione synthetase ATP-binding domain-like"/>
    <property type="match status" value="1"/>
</dbReference>
<keyword evidence="10 14" id="KW-0067">ATP-binding</keyword>
<keyword evidence="17" id="KW-1185">Reference proteome</keyword>
<dbReference type="InterPro" id="IPR036615">
    <property type="entry name" value="Mur_ligase_C_dom_sf"/>
</dbReference>
<comment type="similarity">
    <text evidence="3">In the C-terminal section; belongs to the MurCDEF family.</text>
</comment>
<comment type="function">
    <text evidence="1">Catalyzes the ATP-dependent polymerization of arginine and aspartate to multi-L-arginyl-poly-L-aspartic acid (cyanophycin; a water-insoluble reserve polymer).</text>
</comment>
<keyword evidence="9 14" id="KW-0547">Nucleotide-binding</keyword>
<evidence type="ECO:0000259" key="15">
    <source>
        <dbReference type="PROSITE" id="PS50975"/>
    </source>
</evidence>
<dbReference type="SUPFAM" id="SSF53244">
    <property type="entry name" value="MurD-like peptide ligases, peptide-binding domain"/>
    <property type="match status" value="1"/>
</dbReference>
<gene>
    <name evidence="16" type="primary">cphA</name>
    <name evidence="16" type="ORF">F8154_02445</name>
</gene>
<evidence type="ECO:0000256" key="11">
    <source>
        <dbReference type="ARBA" id="ARBA00031353"/>
    </source>
</evidence>
<dbReference type="EC" id="6.3.2.30" evidence="5"/>
<comment type="catalytic activity">
    <reaction evidence="13">
        <text>[L-4-(L-arginin-2-N-yl)aspartate](n) + L-aspartate + ATP = [L-4-(L-arginin-2-N-yl)aspartate](n)-L-aspartate + ADP + phosphate + H(+)</text>
        <dbReference type="Rhea" id="RHEA:13277"/>
        <dbReference type="Rhea" id="RHEA-COMP:13728"/>
        <dbReference type="Rhea" id="RHEA-COMP:13733"/>
        <dbReference type="ChEBI" id="CHEBI:15378"/>
        <dbReference type="ChEBI" id="CHEBI:29991"/>
        <dbReference type="ChEBI" id="CHEBI:30616"/>
        <dbReference type="ChEBI" id="CHEBI:43474"/>
        <dbReference type="ChEBI" id="CHEBI:137986"/>
        <dbReference type="ChEBI" id="CHEBI:137990"/>
        <dbReference type="ChEBI" id="CHEBI:456216"/>
        <dbReference type="EC" id="6.3.2.29"/>
    </reaction>
</comment>
<dbReference type="InterPro" id="IPR013815">
    <property type="entry name" value="ATP_grasp_subdomain_1"/>
</dbReference>
<evidence type="ECO:0000256" key="3">
    <source>
        <dbReference type="ARBA" id="ARBA00009060"/>
    </source>
</evidence>
<dbReference type="Gene3D" id="3.30.470.20">
    <property type="entry name" value="ATP-grasp fold, B domain"/>
    <property type="match status" value="1"/>
</dbReference>
<dbReference type="GO" id="GO:0046872">
    <property type="term" value="F:metal ion binding"/>
    <property type="evidence" value="ECO:0007669"/>
    <property type="project" value="InterPro"/>
</dbReference>
<dbReference type="PANTHER" id="PTHR23135">
    <property type="entry name" value="MUR LIGASE FAMILY MEMBER"/>
    <property type="match status" value="1"/>
</dbReference>
<dbReference type="GO" id="GO:0071161">
    <property type="term" value="F:cyanophycin synthetase activity (L-arginine-adding)"/>
    <property type="evidence" value="ECO:0007669"/>
    <property type="project" value="UniProtKB-EC"/>
</dbReference>
<dbReference type="NCBIfam" id="TIGR02068">
    <property type="entry name" value="cya_phycin_syn"/>
    <property type="match status" value="1"/>
</dbReference>
<evidence type="ECO:0000256" key="7">
    <source>
        <dbReference type="ARBA" id="ARBA00022036"/>
    </source>
</evidence>
<dbReference type="Gene3D" id="3.90.190.20">
    <property type="entry name" value="Mur ligase, C-terminal domain"/>
    <property type="match status" value="1"/>
</dbReference>
<evidence type="ECO:0000256" key="2">
    <source>
        <dbReference type="ARBA" id="ARBA00004752"/>
    </source>
</evidence>
<dbReference type="Pfam" id="PF02875">
    <property type="entry name" value="Mur_ligase_C"/>
    <property type="match status" value="1"/>
</dbReference>
<dbReference type="InterPro" id="IPR011761">
    <property type="entry name" value="ATP-grasp"/>
</dbReference>
<keyword evidence="8 16" id="KW-0436">Ligase</keyword>
<evidence type="ECO:0000256" key="13">
    <source>
        <dbReference type="ARBA" id="ARBA00048425"/>
    </source>
</evidence>
<evidence type="ECO:0000256" key="5">
    <source>
        <dbReference type="ARBA" id="ARBA00012968"/>
    </source>
</evidence>
<protein>
    <recommendedName>
        <fullName evidence="7">Cyanophycin synthetase</fullName>
        <ecNumber evidence="6">6.3.2.29</ecNumber>
        <ecNumber evidence="5">6.3.2.30</ecNumber>
    </recommendedName>
    <alternativeName>
        <fullName evidence="11">Cyanophycin synthase</fullName>
    </alternativeName>
</protein>
<dbReference type="InterPro" id="IPR044019">
    <property type="entry name" value="Cyanophycin_syn_N"/>
</dbReference>
<evidence type="ECO:0000256" key="1">
    <source>
        <dbReference type="ARBA" id="ARBA00003184"/>
    </source>
</evidence>
<evidence type="ECO:0000256" key="9">
    <source>
        <dbReference type="ARBA" id="ARBA00022741"/>
    </source>
</evidence>
<evidence type="ECO:0000256" key="8">
    <source>
        <dbReference type="ARBA" id="ARBA00022598"/>
    </source>
</evidence>
<reference evidence="16 17" key="1">
    <citation type="submission" date="2019-10" db="EMBL/GenBank/DDBJ databases">
        <title>Alkaliphilus serpentinus sp. nov. and Alkaliphilus pronyensis sp. nov., two novel anaerobic alkaliphilic species isolated from the serpentinized-hosted hydrothermal field of the Prony Bay (New Caledonia).</title>
        <authorList>
            <person name="Postec A."/>
        </authorList>
    </citation>
    <scope>NUCLEOTIDE SEQUENCE [LARGE SCALE GENOMIC DNA]</scope>
    <source>
        <strain evidence="16 17">LacV</strain>
    </source>
</reference>
<comment type="subunit">
    <text evidence="4">Homodimer.</text>
</comment>
<dbReference type="PROSITE" id="PS50975">
    <property type="entry name" value="ATP_GRASP"/>
    <property type="match status" value="1"/>
</dbReference>
<dbReference type="EMBL" id="WBZC01000009">
    <property type="protein sequence ID" value="KAB3537689.1"/>
    <property type="molecule type" value="Genomic_DNA"/>
</dbReference>
<dbReference type="AlphaFoldDB" id="A0A6I0FFH0"/>
<evidence type="ECO:0000256" key="14">
    <source>
        <dbReference type="PROSITE-ProRule" id="PRU00409"/>
    </source>
</evidence>
<dbReference type="NCBIfam" id="NF010623">
    <property type="entry name" value="PRK14016.1"/>
    <property type="match status" value="1"/>
</dbReference>
<dbReference type="InterPro" id="IPR011810">
    <property type="entry name" value="Cya_phycin_syn"/>
</dbReference>
<evidence type="ECO:0000313" key="16">
    <source>
        <dbReference type="EMBL" id="KAB3537689.1"/>
    </source>
</evidence>
<evidence type="ECO:0000256" key="12">
    <source>
        <dbReference type="ARBA" id="ARBA00048094"/>
    </source>
</evidence>
<dbReference type="Gene3D" id="3.30.1490.20">
    <property type="entry name" value="ATP-grasp fold, A domain"/>
    <property type="match status" value="1"/>
</dbReference>
<comment type="catalytic activity">
    <reaction evidence="12">
        <text>[L-4-(L-arginin-2-N-yl)aspartate](n)-L-aspartate + L-arginine + ATP = [L-4-(L-arginin-2-N-yl)aspartate](n+1) + ADP + phosphate + H(+)</text>
        <dbReference type="Rhea" id="RHEA:23888"/>
        <dbReference type="Rhea" id="RHEA-COMP:13732"/>
        <dbReference type="Rhea" id="RHEA-COMP:13733"/>
        <dbReference type="ChEBI" id="CHEBI:15378"/>
        <dbReference type="ChEBI" id="CHEBI:30616"/>
        <dbReference type="ChEBI" id="CHEBI:32682"/>
        <dbReference type="ChEBI" id="CHEBI:43474"/>
        <dbReference type="ChEBI" id="CHEBI:137986"/>
        <dbReference type="ChEBI" id="CHEBI:137990"/>
        <dbReference type="ChEBI" id="CHEBI:456216"/>
        <dbReference type="EC" id="6.3.2.30"/>
    </reaction>
</comment>
<dbReference type="InterPro" id="IPR013651">
    <property type="entry name" value="ATP-grasp_RimK-type"/>
</dbReference>
<dbReference type="EC" id="6.3.2.29" evidence="6"/>
<accession>A0A6I0FFH0</accession>
<dbReference type="Pfam" id="PF08443">
    <property type="entry name" value="RimK"/>
    <property type="match status" value="1"/>
</dbReference>
<dbReference type="InterPro" id="IPR004101">
    <property type="entry name" value="Mur_ligase_C"/>
</dbReference>
<dbReference type="GO" id="GO:0071160">
    <property type="term" value="F:cyanophycin synthetase activity (L-aspartate-adding)"/>
    <property type="evidence" value="ECO:0007669"/>
    <property type="project" value="UniProtKB-EC"/>
</dbReference>
<dbReference type="GO" id="GO:0005524">
    <property type="term" value="F:ATP binding"/>
    <property type="evidence" value="ECO:0007669"/>
    <property type="project" value="UniProtKB-UniRule"/>
</dbReference>
<dbReference type="SUPFAM" id="SSF53623">
    <property type="entry name" value="MurD-like peptide ligases, catalytic domain"/>
    <property type="match status" value="1"/>
</dbReference>
<feature type="domain" description="ATP-grasp" evidence="15">
    <location>
        <begin position="219"/>
        <end position="472"/>
    </location>
</feature>
<dbReference type="Pfam" id="PF18921">
    <property type="entry name" value="Cyanophycin_syn"/>
    <property type="match status" value="1"/>
</dbReference>
<dbReference type="InterPro" id="IPR005479">
    <property type="entry name" value="CPAse_ATP-bd"/>
</dbReference>